<dbReference type="InterPro" id="IPR022657">
    <property type="entry name" value="De-COase2_CS"/>
</dbReference>
<dbReference type="InterPro" id="IPR022653">
    <property type="entry name" value="De-COase2_pyr-phos_BS"/>
</dbReference>
<evidence type="ECO:0000259" key="5">
    <source>
        <dbReference type="Pfam" id="PF02784"/>
    </source>
</evidence>
<dbReference type="SUPFAM" id="SSF50621">
    <property type="entry name" value="Alanine racemase C-terminal domain-like"/>
    <property type="match status" value="1"/>
</dbReference>
<dbReference type="Gene3D" id="2.40.37.10">
    <property type="entry name" value="Lyase, Ornithine Decarboxylase, Chain A, domain 1"/>
    <property type="match status" value="1"/>
</dbReference>
<name>A0A1F4TLC2_UNCSA</name>
<dbReference type="EMBL" id="MEUI01000035">
    <property type="protein sequence ID" value="OGC33407.1"/>
    <property type="molecule type" value="Genomic_DNA"/>
</dbReference>
<dbReference type="InterPro" id="IPR000183">
    <property type="entry name" value="Orn/DAP/Arg_de-COase"/>
</dbReference>
<gene>
    <name evidence="6" type="ORF">A2462_06605</name>
</gene>
<proteinExistence type="predicted"/>
<accession>A0A1F4TLC2</accession>
<evidence type="ECO:0000256" key="2">
    <source>
        <dbReference type="ARBA" id="ARBA00022793"/>
    </source>
</evidence>
<organism evidence="6 7">
    <name type="scientific">candidate division WOR-1 bacterium RIFOXYC2_FULL_41_25</name>
    <dbReference type="NCBI Taxonomy" id="1802586"/>
    <lineage>
        <taxon>Bacteria</taxon>
        <taxon>Bacillati</taxon>
        <taxon>Saganbacteria</taxon>
    </lineage>
</organism>
<evidence type="ECO:0000256" key="4">
    <source>
        <dbReference type="PIRSR" id="PIRSR600183-50"/>
    </source>
</evidence>
<feature type="active site" description="Proton donor" evidence="4">
    <location>
        <position position="422"/>
    </location>
</feature>
<evidence type="ECO:0000313" key="6">
    <source>
        <dbReference type="EMBL" id="OGC33407.1"/>
    </source>
</evidence>
<dbReference type="InterPro" id="IPR009006">
    <property type="entry name" value="Ala_racemase/Decarboxylase_C"/>
</dbReference>
<dbReference type="PRINTS" id="PR01179">
    <property type="entry name" value="ODADCRBXLASE"/>
</dbReference>
<dbReference type="PANTHER" id="PTHR43727:SF2">
    <property type="entry name" value="GROUP IV DECARBOXYLASE"/>
    <property type="match status" value="1"/>
</dbReference>
<dbReference type="PANTHER" id="PTHR43727">
    <property type="entry name" value="DIAMINOPIMELATE DECARBOXYLASE"/>
    <property type="match status" value="1"/>
</dbReference>
<keyword evidence="2" id="KW-0210">Decarboxylase</keyword>
<reference evidence="6 7" key="1">
    <citation type="journal article" date="2016" name="Nat. Commun.">
        <title>Thousands of microbial genomes shed light on interconnected biogeochemical processes in an aquifer system.</title>
        <authorList>
            <person name="Anantharaman K."/>
            <person name="Brown C.T."/>
            <person name="Hug L.A."/>
            <person name="Sharon I."/>
            <person name="Castelle C.J."/>
            <person name="Probst A.J."/>
            <person name="Thomas B.C."/>
            <person name="Singh A."/>
            <person name="Wilkins M.J."/>
            <person name="Karaoz U."/>
            <person name="Brodie E.L."/>
            <person name="Williams K.H."/>
            <person name="Hubbard S.S."/>
            <person name="Banfield J.F."/>
        </authorList>
    </citation>
    <scope>NUCLEOTIDE SEQUENCE [LARGE SCALE GENOMIC DNA]</scope>
</reference>
<feature type="modified residue" description="N6-(pyridoxal phosphate)lysine" evidence="4">
    <location>
        <position position="67"/>
    </location>
</feature>
<dbReference type="GO" id="GO:0009089">
    <property type="term" value="P:lysine biosynthetic process via diaminopimelate"/>
    <property type="evidence" value="ECO:0007669"/>
    <property type="project" value="TreeGrafter"/>
</dbReference>
<dbReference type="InterPro" id="IPR022644">
    <property type="entry name" value="De-COase2_N"/>
</dbReference>
<keyword evidence="2" id="KW-0456">Lyase</keyword>
<dbReference type="GO" id="GO:0008836">
    <property type="term" value="F:diaminopimelate decarboxylase activity"/>
    <property type="evidence" value="ECO:0007669"/>
    <property type="project" value="TreeGrafter"/>
</dbReference>
<dbReference type="PROSITE" id="PS00878">
    <property type="entry name" value="ODR_DC_2_1"/>
    <property type="match status" value="1"/>
</dbReference>
<protein>
    <recommendedName>
        <fullName evidence="5">Orn/DAP/Arg decarboxylase 2 N-terminal domain-containing protein</fullName>
    </recommendedName>
</protein>
<dbReference type="InterPro" id="IPR029066">
    <property type="entry name" value="PLP-binding_barrel"/>
</dbReference>
<feature type="domain" description="Orn/DAP/Arg decarboxylase 2 N-terminal" evidence="5">
    <location>
        <begin position="44"/>
        <end position="255"/>
    </location>
</feature>
<dbReference type="SUPFAM" id="SSF51419">
    <property type="entry name" value="PLP-binding barrel"/>
    <property type="match status" value="1"/>
</dbReference>
<dbReference type="Gene3D" id="3.20.20.10">
    <property type="entry name" value="Alanine racemase"/>
    <property type="match status" value="1"/>
</dbReference>
<evidence type="ECO:0000256" key="3">
    <source>
        <dbReference type="ARBA" id="ARBA00022898"/>
    </source>
</evidence>
<sequence length="493" mass="55499">MKHQADKIIDYSAKELLIAQHPLFFWQKKFQLPIHLYYAPTIRSNLRAFKKVFKQYYPKGRVCFAAKACTHQSILKIVKAEGCGSDVASYNETRCALEAGLSPKMLDLNGNCKEDFLIEEAIKKGMNIIADSLEEFALIARLADQLAKKTNVLLRISGYQLENVTADSVFTAGLWTKFGVHLDDVPQLIKSLDRYPQINFLGFHTHIGSQVAQLKPYQAVLGKMIEMGHLLKATGRECQVINIGGGFPIRYVEKETWDYIVKRIKQGYLRAQKGDMSRVFVWHDGLAGFVGESDALIHLDRWTGERFYTKYPKEQMLAALLRGNIIVNKKTVKAVAALKALGEPLLTIEPGRSVVEDAGVTLAKVGIVRKVARDHNLITLEMGITCHGESLIERPVKKWEILNNYQKKDKAAFEAFVGGNLCFSGDMISKYKVFLQRKPVRGEVVLIHDTGAYSSSLFAANSNSFPRPARVLVDERGRITAIKKRDAYKQIFV</sequence>
<dbReference type="AlphaFoldDB" id="A0A1F4TLC2"/>
<dbReference type="PROSITE" id="PS00879">
    <property type="entry name" value="ODR_DC_2_2"/>
    <property type="match status" value="1"/>
</dbReference>
<comment type="caution">
    <text evidence="6">The sequence shown here is derived from an EMBL/GenBank/DDBJ whole genome shotgun (WGS) entry which is preliminary data.</text>
</comment>
<comment type="cofactor">
    <cofactor evidence="1 4">
        <name>pyridoxal 5'-phosphate</name>
        <dbReference type="ChEBI" id="CHEBI:597326"/>
    </cofactor>
</comment>
<evidence type="ECO:0000313" key="7">
    <source>
        <dbReference type="Proteomes" id="UP000177309"/>
    </source>
</evidence>
<keyword evidence="3 4" id="KW-0663">Pyridoxal phosphate</keyword>
<dbReference type="Pfam" id="PF02784">
    <property type="entry name" value="Orn_Arg_deC_N"/>
    <property type="match status" value="1"/>
</dbReference>
<evidence type="ECO:0000256" key="1">
    <source>
        <dbReference type="ARBA" id="ARBA00001933"/>
    </source>
</evidence>
<dbReference type="Proteomes" id="UP000177309">
    <property type="component" value="Unassembled WGS sequence"/>
</dbReference>